<evidence type="ECO:0000313" key="1">
    <source>
        <dbReference type="EMBL" id="NEK56063.1"/>
    </source>
</evidence>
<dbReference type="RefSeq" id="WP_204347921.1">
    <property type="nucleotide sequence ID" value="NZ_WXXP01001170.1"/>
</dbReference>
<dbReference type="SUPFAM" id="SSF51658">
    <property type="entry name" value="Xylose isomerase-like"/>
    <property type="match status" value="1"/>
</dbReference>
<dbReference type="EMBL" id="WXXP01001170">
    <property type="protein sequence ID" value="NEK56063.1"/>
    <property type="molecule type" value="Genomic_DNA"/>
</dbReference>
<dbReference type="Proteomes" id="UP000471409">
    <property type="component" value="Unassembled WGS sequence"/>
</dbReference>
<sequence length="67" mass="7332">IHLHLVDATGVDGEGPQIGEGDVDWPVLCEQLDRLAPGVSFIPEIWQGHINNGEGFWTALDRLEQGL</sequence>
<proteinExistence type="predicted"/>
<gene>
    <name evidence="1" type="ORF">GUK36_43345</name>
</gene>
<comment type="caution">
    <text evidence="1">The sequence shown here is derived from an EMBL/GenBank/DDBJ whole genome shotgun (WGS) entry which is preliminary data.</text>
</comment>
<feature type="non-terminal residue" evidence="1">
    <location>
        <position position="1"/>
    </location>
</feature>
<evidence type="ECO:0000313" key="2">
    <source>
        <dbReference type="Proteomes" id="UP000471409"/>
    </source>
</evidence>
<dbReference type="AlphaFoldDB" id="A0A6P0DVL0"/>
<reference evidence="1 2" key="1">
    <citation type="submission" date="2020-01" db="EMBL/GenBank/DDBJ databases">
        <title>Rhizobium genotypes associated with high levels of biological nitrogen fixation by grain legumes in a temperate-maritime cropping system.</title>
        <authorList>
            <person name="Maluk M."/>
            <person name="Francesc Ferrando Molina F."/>
            <person name="Lopez Del Egido L."/>
            <person name="Lafos M."/>
            <person name="Langarica-Fuentes A."/>
            <person name="Gebre Yohannes G."/>
            <person name="Young M.W."/>
            <person name="Martin P."/>
            <person name="Gantlett R."/>
            <person name="Kenicer G."/>
            <person name="Hawes C."/>
            <person name="Begg G.S."/>
            <person name="Quilliam R.S."/>
            <person name="Squire G.R."/>
            <person name="Poole P.S."/>
            <person name="Young P.W."/>
            <person name="Iannetta P.M."/>
            <person name="James E.K."/>
        </authorList>
    </citation>
    <scope>NUCLEOTIDE SEQUENCE [LARGE SCALE GENOMIC DNA]</scope>
    <source>
        <strain evidence="1 2">JHI944</strain>
    </source>
</reference>
<organism evidence="1 2">
    <name type="scientific">Rhizobium leguminosarum</name>
    <dbReference type="NCBI Taxonomy" id="384"/>
    <lineage>
        <taxon>Bacteria</taxon>
        <taxon>Pseudomonadati</taxon>
        <taxon>Pseudomonadota</taxon>
        <taxon>Alphaproteobacteria</taxon>
        <taxon>Hyphomicrobiales</taxon>
        <taxon>Rhizobiaceae</taxon>
        <taxon>Rhizobium/Agrobacterium group</taxon>
        <taxon>Rhizobium</taxon>
    </lineage>
</organism>
<accession>A0A6P0DVL0</accession>
<dbReference type="InterPro" id="IPR036237">
    <property type="entry name" value="Xyl_isomerase-like_sf"/>
</dbReference>
<name>A0A6P0DVL0_RHILE</name>
<protein>
    <submittedName>
        <fullName evidence="1">N-acetyl neuramic acid synthetase NeuB</fullName>
    </submittedName>
</protein>